<sequence length="216" mass="24046">MYYSYAEQHRQDSPRVMTANGEASLLVKPDIVSIQLEVMTENKSLSQAQQENAYKMNRVIQSLLQAGIPGENIQTSAYNITPKYDYIDGKQVFRGYEVTNTITVKMKDIDQTGRIIDLAVNNGVNHVSNIQFTIDNQQEIYQQALSNALKNALAKAQTIANTLNVNLDAAPIKVVEKSSEPPHTFQTFTAAESTGTTPIEPGQIMIRASVEAQFRY</sequence>
<gene>
    <name evidence="1" type="ORF">EV207_110110</name>
</gene>
<dbReference type="Gene3D" id="3.30.70.2970">
    <property type="entry name" value="Protein of unknown function (DUF541), domain 2"/>
    <property type="match status" value="1"/>
</dbReference>
<dbReference type="Proteomes" id="UP000295416">
    <property type="component" value="Unassembled WGS sequence"/>
</dbReference>
<keyword evidence="2" id="KW-1185">Reference proteome</keyword>
<comment type="caution">
    <text evidence="1">The sequence shown here is derived from an EMBL/GenBank/DDBJ whole genome shotgun (WGS) entry which is preliminary data.</text>
</comment>
<proteinExistence type="predicted"/>
<accession>A0A4R2P3W3</accession>
<dbReference type="EMBL" id="SLXK01000010">
    <property type="protein sequence ID" value="TCP29489.1"/>
    <property type="molecule type" value="Genomic_DNA"/>
</dbReference>
<name>A0A4R2P3W3_9BACL</name>
<dbReference type="GO" id="GO:0006974">
    <property type="term" value="P:DNA damage response"/>
    <property type="evidence" value="ECO:0007669"/>
    <property type="project" value="TreeGrafter"/>
</dbReference>
<dbReference type="OrthoDB" id="9785192at2"/>
<dbReference type="AlphaFoldDB" id="A0A4R2P3W3"/>
<dbReference type="InterPro" id="IPR052022">
    <property type="entry name" value="26kDa_periplasmic_antigen"/>
</dbReference>
<organism evidence="1 2">
    <name type="scientific">Scopulibacillus darangshiensis</name>
    <dbReference type="NCBI Taxonomy" id="442528"/>
    <lineage>
        <taxon>Bacteria</taxon>
        <taxon>Bacillati</taxon>
        <taxon>Bacillota</taxon>
        <taxon>Bacilli</taxon>
        <taxon>Bacillales</taxon>
        <taxon>Sporolactobacillaceae</taxon>
        <taxon>Scopulibacillus</taxon>
    </lineage>
</organism>
<dbReference type="Pfam" id="PF04402">
    <property type="entry name" value="SIMPL"/>
    <property type="match status" value="1"/>
</dbReference>
<dbReference type="InterPro" id="IPR007497">
    <property type="entry name" value="SIMPL/DUF541"/>
</dbReference>
<protein>
    <recommendedName>
        <fullName evidence="3">Secreted protein</fullName>
    </recommendedName>
</protein>
<evidence type="ECO:0000313" key="1">
    <source>
        <dbReference type="EMBL" id="TCP29489.1"/>
    </source>
</evidence>
<reference evidence="1 2" key="1">
    <citation type="submission" date="2019-03" db="EMBL/GenBank/DDBJ databases">
        <title>Genomic Encyclopedia of Type Strains, Phase IV (KMG-IV): sequencing the most valuable type-strain genomes for metagenomic binning, comparative biology and taxonomic classification.</title>
        <authorList>
            <person name="Goeker M."/>
        </authorList>
    </citation>
    <scope>NUCLEOTIDE SEQUENCE [LARGE SCALE GENOMIC DNA]</scope>
    <source>
        <strain evidence="1 2">DSM 19377</strain>
    </source>
</reference>
<evidence type="ECO:0008006" key="3">
    <source>
        <dbReference type="Google" id="ProtNLM"/>
    </source>
</evidence>
<evidence type="ECO:0000313" key="2">
    <source>
        <dbReference type="Proteomes" id="UP000295416"/>
    </source>
</evidence>
<dbReference type="Gene3D" id="3.30.110.170">
    <property type="entry name" value="Protein of unknown function (DUF541), domain 1"/>
    <property type="match status" value="1"/>
</dbReference>
<dbReference type="PANTHER" id="PTHR34387">
    <property type="entry name" value="SLR1258 PROTEIN"/>
    <property type="match status" value="1"/>
</dbReference>
<dbReference type="PANTHER" id="PTHR34387:SF2">
    <property type="entry name" value="SLR1258 PROTEIN"/>
    <property type="match status" value="1"/>
</dbReference>